<dbReference type="GO" id="GO:0045116">
    <property type="term" value="P:protein neddylation"/>
    <property type="evidence" value="ECO:0007669"/>
    <property type="project" value="UniProtKB-UniRule"/>
</dbReference>
<evidence type="ECO:0000256" key="3">
    <source>
        <dbReference type="ARBA" id="ARBA00022786"/>
    </source>
</evidence>
<organism evidence="6 7">
    <name type="scientific">Madurella mycetomatis</name>
    <dbReference type="NCBI Taxonomy" id="100816"/>
    <lineage>
        <taxon>Eukaryota</taxon>
        <taxon>Fungi</taxon>
        <taxon>Dikarya</taxon>
        <taxon>Ascomycota</taxon>
        <taxon>Pezizomycotina</taxon>
        <taxon>Sordariomycetes</taxon>
        <taxon>Sordariomycetidae</taxon>
        <taxon>Sordariales</taxon>
        <taxon>Sordariales incertae sedis</taxon>
        <taxon>Madurella</taxon>
    </lineage>
</organism>
<evidence type="ECO:0000256" key="2">
    <source>
        <dbReference type="ARBA" id="ARBA00006868"/>
    </source>
</evidence>
<comment type="similarity">
    <text evidence="2 4">Belongs to the ubiquitin-activating E1 family. ULA1 subfamily.</text>
</comment>
<evidence type="ECO:0000256" key="4">
    <source>
        <dbReference type="PIRNR" id="PIRNR039099"/>
    </source>
</evidence>
<dbReference type="InterPro" id="IPR000594">
    <property type="entry name" value="ThiF_NAD_FAD-bd"/>
</dbReference>
<proteinExistence type="inferred from homology"/>
<dbReference type="GO" id="GO:0005737">
    <property type="term" value="C:cytoplasm"/>
    <property type="evidence" value="ECO:0007669"/>
    <property type="project" value="TreeGrafter"/>
</dbReference>
<comment type="caution">
    <text evidence="6">The sequence shown here is derived from an EMBL/GenBank/DDBJ whole genome shotgun (WGS) entry which is preliminary data.</text>
</comment>
<dbReference type="EMBL" id="LCTW02000002">
    <property type="protein sequence ID" value="KXX83255.1"/>
    <property type="molecule type" value="Genomic_DNA"/>
</dbReference>
<dbReference type="Gene3D" id="3.40.50.720">
    <property type="entry name" value="NAD(P)-binding Rossmann-like Domain"/>
    <property type="match status" value="1"/>
</dbReference>
<evidence type="ECO:0000259" key="5">
    <source>
        <dbReference type="Pfam" id="PF00899"/>
    </source>
</evidence>
<keyword evidence="3 4" id="KW-0833">Ubl conjugation pathway</keyword>
<dbReference type="STRING" id="100816.A0A175WI39"/>
<reference evidence="6 7" key="1">
    <citation type="journal article" date="2016" name="Genome Announc.">
        <title>Genome Sequence of Madurella mycetomatis mm55, Isolated from a Human Mycetoma Case in Sudan.</title>
        <authorList>
            <person name="Smit S."/>
            <person name="Derks M.F."/>
            <person name="Bervoets S."/>
            <person name="Fahal A."/>
            <person name="van Leeuwen W."/>
            <person name="van Belkum A."/>
            <person name="van de Sande W.W."/>
        </authorList>
    </citation>
    <scope>NUCLEOTIDE SEQUENCE [LARGE SCALE GENOMIC DNA]</scope>
    <source>
        <strain evidence="7">mm55</strain>
    </source>
</reference>
<name>A0A175WI39_9PEZI</name>
<sequence>MTEIIMSQTPPILHGPSEKERKYDRQLRLWAASGQAALESANILLVNSGAGTVGVETLKNLVLPGIGRFAIYDEARVNEADLGVNFFVDDSCLGKSRSQSLTELLLELNPEVEGTWYPNESVKMLESVFASSPVFTAVVYTLPIRPEQLSLLEAYGQKHKTPLVAIHSAGFYSYFQINLPGAFPIVDTHPDETATTDLRLLTPWPELVAFAKNLTRDINNLDNFEHGHLPYVVILLHYLEEWKATHDGKCPTTYKDKTDFRRIVQNAARTNNPEGGEENFDEAAAAVLKTLSPPSLPSGLKEVFEYEHTEPAEQRSGFWIIADAVRKFHEKHQCLPLPGNVPDMKAQSKVYVQLQSIYKDKARKDATEILELVRAMPGGQHVDPEEVDLFCKNAAFVKLINATGGQISRADRLRAAADHEFSSDQTAALTLSPLSLLPIYLALQPTAHVDLASPSPAQLNADDILAGVAKLVPGAEQNERVVQAAHEVIRAGGGELHNIAALTGGMVAQEMIKIITKQYIPIDNTCIFDGVASRCQVLRL</sequence>
<dbReference type="InterPro" id="IPR030667">
    <property type="entry name" value="APP-BP1"/>
</dbReference>
<gene>
    <name evidence="6" type="ORF">MMYC01_200230</name>
</gene>
<dbReference type="InterPro" id="IPR035985">
    <property type="entry name" value="Ubiquitin-activating_enz"/>
</dbReference>
<dbReference type="InterPro" id="IPR045886">
    <property type="entry name" value="ThiF/MoeB/HesA"/>
</dbReference>
<dbReference type="OrthoDB" id="1708823at2759"/>
<evidence type="ECO:0000256" key="1">
    <source>
        <dbReference type="ARBA" id="ARBA00005032"/>
    </source>
</evidence>
<dbReference type="Pfam" id="PF00899">
    <property type="entry name" value="ThiF"/>
    <property type="match status" value="1"/>
</dbReference>
<comment type="pathway">
    <text evidence="1 4">Protein modification; protein neddylation.</text>
</comment>
<dbReference type="SUPFAM" id="SSF69572">
    <property type="entry name" value="Activating enzymes of the ubiquitin-like proteins"/>
    <property type="match status" value="1"/>
</dbReference>
<keyword evidence="7" id="KW-1185">Reference proteome</keyword>
<dbReference type="PANTHER" id="PTHR10953">
    <property type="entry name" value="UBIQUITIN-ACTIVATING ENZYME E1"/>
    <property type="match status" value="1"/>
</dbReference>
<dbReference type="VEuPathDB" id="FungiDB:MMYC01_200230"/>
<evidence type="ECO:0000313" key="6">
    <source>
        <dbReference type="EMBL" id="KXX83255.1"/>
    </source>
</evidence>
<dbReference type="AlphaFoldDB" id="A0A175WI39"/>
<evidence type="ECO:0000313" key="7">
    <source>
        <dbReference type="Proteomes" id="UP000078237"/>
    </source>
</evidence>
<dbReference type="PANTHER" id="PTHR10953:SF29">
    <property type="entry name" value="NEDD8-ACTIVATING ENZYME E1 REGULATORY SUBUNIT"/>
    <property type="match status" value="1"/>
</dbReference>
<dbReference type="PIRSF" id="PIRSF039099">
    <property type="entry name" value="APP-BP1"/>
    <property type="match status" value="1"/>
</dbReference>
<dbReference type="GO" id="GO:0019781">
    <property type="term" value="F:NEDD8 activating enzyme activity"/>
    <property type="evidence" value="ECO:0007669"/>
    <property type="project" value="UniProtKB-UniRule"/>
</dbReference>
<feature type="domain" description="THIF-type NAD/FAD binding fold" evidence="5">
    <location>
        <begin position="23"/>
        <end position="530"/>
    </location>
</feature>
<dbReference type="UniPathway" id="UPA00885"/>
<protein>
    <recommendedName>
        <fullName evidence="4">NEDD8-activating enzyme E1 regulatory subunit</fullName>
    </recommendedName>
</protein>
<comment type="function">
    <text evidence="4">Regulatory subunit of the dimeric UBA3-ULA1 E1 enzyme.</text>
</comment>
<dbReference type="Proteomes" id="UP000078237">
    <property type="component" value="Unassembled WGS sequence"/>
</dbReference>
<accession>A0A175WI39</accession>